<evidence type="ECO:0000313" key="2">
    <source>
        <dbReference type="Proteomes" id="UP000799436"/>
    </source>
</evidence>
<gene>
    <name evidence="1" type="ORF">EJ03DRAFT_219147</name>
</gene>
<dbReference type="EMBL" id="ML995899">
    <property type="protein sequence ID" value="KAF2765180.1"/>
    <property type="molecule type" value="Genomic_DNA"/>
</dbReference>
<proteinExistence type="predicted"/>
<keyword evidence="2" id="KW-1185">Reference proteome</keyword>
<sequence length="77" mass="8493">MKSSSSTTTRASVRWSGKECSAIYSGRCASGRTSHLHCRYCNLEMEMSMCVVRVHFLQEAGLGNLFACLHLLASMCV</sequence>
<name>A0A6G1KXN7_9PEZI</name>
<accession>A0A6G1KXN7</accession>
<dbReference type="Proteomes" id="UP000799436">
    <property type="component" value="Unassembled WGS sequence"/>
</dbReference>
<evidence type="ECO:0000313" key="1">
    <source>
        <dbReference type="EMBL" id="KAF2765180.1"/>
    </source>
</evidence>
<protein>
    <submittedName>
        <fullName evidence="1">Uncharacterized protein</fullName>
    </submittedName>
</protein>
<dbReference type="AlphaFoldDB" id="A0A6G1KXN7"/>
<organism evidence="1 2">
    <name type="scientific">Teratosphaeria nubilosa</name>
    <dbReference type="NCBI Taxonomy" id="161662"/>
    <lineage>
        <taxon>Eukaryota</taxon>
        <taxon>Fungi</taxon>
        <taxon>Dikarya</taxon>
        <taxon>Ascomycota</taxon>
        <taxon>Pezizomycotina</taxon>
        <taxon>Dothideomycetes</taxon>
        <taxon>Dothideomycetidae</taxon>
        <taxon>Mycosphaerellales</taxon>
        <taxon>Teratosphaeriaceae</taxon>
        <taxon>Teratosphaeria</taxon>
    </lineage>
</organism>
<reference evidence="1" key="1">
    <citation type="journal article" date="2020" name="Stud. Mycol.">
        <title>101 Dothideomycetes genomes: a test case for predicting lifestyles and emergence of pathogens.</title>
        <authorList>
            <person name="Haridas S."/>
            <person name="Albert R."/>
            <person name="Binder M."/>
            <person name="Bloem J."/>
            <person name="Labutti K."/>
            <person name="Salamov A."/>
            <person name="Andreopoulos B."/>
            <person name="Baker S."/>
            <person name="Barry K."/>
            <person name="Bills G."/>
            <person name="Bluhm B."/>
            <person name="Cannon C."/>
            <person name="Castanera R."/>
            <person name="Culley D."/>
            <person name="Daum C."/>
            <person name="Ezra D."/>
            <person name="Gonzalez J."/>
            <person name="Henrissat B."/>
            <person name="Kuo A."/>
            <person name="Liang C."/>
            <person name="Lipzen A."/>
            <person name="Lutzoni F."/>
            <person name="Magnuson J."/>
            <person name="Mondo S."/>
            <person name="Nolan M."/>
            <person name="Ohm R."/>
            <person name="Pangilinan J."/>
            <person name="Park H.-J."/>
            <person name="Ramirez L."/>
            <person name="Alfaro M."/>
            <person name="Sun H."/>
            <person name="Tritt A."/>
            <person name="Yoshinaga Y."/>
            <person name="Zwiers L.-H."/>
            <person name="Turgeon B."/>
            <person name="Goodwin S."/>
            <person name="Spatafora J."/>
            <person name="Crous P."/>
            <person name="Grigoriev I."/>
        </authorList>
    </citation>
    <scope>NUCLEOTIDE SEQUENCE</scope>
    <source>
        <strain evidence="1">CBS 116005</strain>
    </source>
</reference>